<evidence type="ECO:0000256" key="3">
    <source>
        <dbReference type="ARBA" id="ARBA00022989"/>
    </source>
</evidence>
<proteinExistence type="predicted"/>
<feature type="transmembrane region" description="Helical" evidence="5">
    <location>
        <begin position="203"/>
        <end position="222"/>
    </location>
</feature>
<comment type="subcellular location">
    <subcellularLocation>
        <location evidence="1">Membrane</location>
        <topology evidence="1">Multi-pass membrane protein</topology>
    </subcellularLocation>
</comment>
<feature type="transmembrane region" description="Helical" evidence="5">
    <location>
        <begin position="259"/>
        <end position="276"/>
    </location>
</feature>
<dbReference type="PANTHER" id="PTHR42208">
    <property type="entry name" value="HEAVY METAL TRANSPORTER-RELATED"/>
    <property type="match status" value="1"/>
</dbReference>
<evidence type="ECO:0000259" key="7">
    <source>
        <dbReference type="Pfam" id="PF13386"/>
    </source>
</evidence>
<name>A0ABX2CR40_9CYAN</name>
<dbReference type="Proteomes" id="UP000702425">
    <property type="component" value="Unassembled WGS sequence"/>
</dbReference>
<sequence length="401" mass="43114">MLDLLLISALGFLGSFGHCTGMCGPLAMAFSLSSTGKDKLATLRFHLLLNLGRIAAYAFVGAGIGGLGSVLIAGGLLAGTGSELRRAIAILTGTMLIWFGVVQIKPGLLPGLPLLHPMSHDRVGQAMNKLSAQKKWWVPIALGLLWGLIPCGFLYAAQIKATETGNPVLGAATMLAFGLGTLPTMLGVGFFAGRLSANRRSQLFRAGGWVTVAIGILTLLRTDEMVDFTGHAALLCLMLALLARPVSKFLPQLLRYRRALGVGAFVLAVAHTFHMLDHTLRWNFDAVSFMLPQHQLGMAAGMLSLLLMLPAAVTSVDRIQNFLGKLWRMLHLLSVPAFLLCAVHAALIGSHYLGGFEWTAVNQLRALLLGIITLGVLLVRSRLFWSVLSLEKFYVSPVKQK</sequence>
<accession>A0ABX2CR40</accession>
<dbReference type="PANTHER" id="PTHR42208:SF1">
    <property type="entry name" value="HEAVY METAL TRANSPORTER"/>
    <property type="match status" value="1"/>
</dbReference>
<protein>
    <submittedName>
        <fullName evidence="8">Sulfoxide reductase heme-binding subunit YedZ</fullName>
    </submittedName>
</protein>
<feature type="transmembrane region" description="Helical" evidence="5">
    <location>
        <begin position="168"/>
        <end position="191"/>
    </location>
</feature>
<feature type="transmembrane region" description="Helical" evidence="5">
    <location>
        <begin position="228"/>
        <end position="247"/>
    </location>
</feature>
<feature type="domain" description="Ferric oxidoreductase" evidence="6">
    <location>
        <begin position="229"/>
        <end position="341"/>
    </location>
</feature>
<dbReference type="EMBL" id="SRRZ01000007">
    <property type="protein sequence ID" value="NQE32876.1"/>
    <property type="molecule type" value="Genomic_DNA"/>
</dbReference>
<comment type="caution">
    <text evidence="8">The sequence shown here is derived from an EMBL/GenBank/DDBJ whole genome shotgun (WGS) entry which is preliminary data.</text>
</comment>
<feature type="domain" description="Urease accessory protein UreH-like transmembrane" evidence="7">
    <location>
        <begin position="9"/>
        <end position="217"/>
    </location>
</feature>
<evidence type="ECO:0000256" key="2">
    <source>
        <dbReference type="ARBA" id="ARBA00022692"/>
    </source>
</evidence>
<dbReference type="Pfam" id="PF13386">
    <property type="entry name" value="DsbD_2"/>
    <property type="match status" value="1"/>
</dbReference>
<dbReference type="Pfam" id="PF01794">
    <property type="entry name" value="Ferric_reduct"/>
    <property type="match status" value="1"/>
</dbReference>
<feature type="transmembrane region" description="Helical" evidence="5">
    <location>
        <begin position="136"/>
        <end position="156"/>
    </location>
</feature>
<feature type="transmembrane region" description="Helical" evidence="5">
    <location>
        <begin position="296"/>
        <end position="317"/>
    </location>
</feature>
<evidence type="ECO:0000313" key="9">
    <source>
        <dbReference type="Proteomes" id="UP000702425"/>
    </source>
</evidence>
<keyword evidence="2 5" id="KW-0812">Transmembrane</keyword>
<evidence type="ECO:0000256" key="1">
    <source>
        <dbReference type="ARBA" id="ARBA00004141"/>
    </source>
</evidence>
<dbReference type="RefSeq" id="WP_172185361.1">
    <property type="nucleotide sequence ID" value="NZ_CAWPPK010000285.1"/>
</dbReference>
<dbReference type="InterPro" id="IPR039447">
    <property type="entry name" value="UreH-like_TM_dom"/>
</dbReference>
<gene>
    <name evidence="8" type="primary">yedZ</name>
    <name evidence="8" type="ORF">E5S67_00593</name>
</gene>
<keyword evidence="4 5" id="KW-0472">Membrane</keyword>
<evidence type="ECO:0000256" key="5">
    <source>
        <dbReference type="SAM" id="Phobius"/>
    </source>
</evidence>
<evidence type="ECO:0000256" key="4">
    <source>
        <dbReference type="ARBA" id="ARBA00023136"/>
    </source>
</evidence>
<evidence type="ECO:0000313" key="8">
    <source>
        <dbReference type="EMBL" id="NQE32876.1"/>
    </source>
</evidence>
<keyword evidence="3 5" id="KW-1133">Transmembrane helix</keyword>
<keyword evidence="9" id="KW-1185">Reference proteome</keyword>
<feature type="transmembrane region" description="Helical" evidence="5">
    <location>
        <begin position="55"/>
        <end position="78"/>
    </location>
</feature>
<feature type="transmembrane region" description="Helical" evidence="5">
    <location>
        <begin position="366"/>
        <end position="385"/>
    </location>
</feature>
<feature type="transmembrane region" description="Helical" evidence="5">
    <location>
        <begin position="329"/>
        <end position="354"/>
    </location>
</feature>
<dbReference type="InterPro" id="IPR013130">
    <property type="entry name" value="Fe3_Rdtase_TM_dom"/>
</dbReference>
<organism evidence="8 9">
    <name type="scientific">Microcoleus asticus IPMA8</name>
    <dbReference type="NCBI Taxonomy" id="2563858"/>
    <lineage>
        <taxon>Bacteria</taxon>
        <taxon>Bacillati</taxon>
        <taxon>Cyanobacteriota</taxon>
        <taxon>Cyanophyceae</taxon>
        <taxon>Oscillatoriophycideae</taxon>
        <taxon>Oscillatoriales</taxon>
        <taxon>Microcoleaceae</taxon>
        <taxon>Microcoleus</taxon>
        <taxon>Microcoleus asticus</taxon>
    </lineage>
</organism>
<reference evidence="8 9" key="1">
    <citation type="journal article" date="2020" name="Sci. Rep.">
        <title>A novel cyanobacterial geosmin producer, revising GeoA distribution and dispersion patterns in Bacteria.</title>
        <authorList>
            <person name="Churro C."/>
            <person name="Semedo-Aguiar A.P."/>
            <person name="Silva A.D."/>
            <person name="Pereira-Leal J.B."/>
            <person name="Leite R.B."/>
        </authorList>
    </citation>
    <scope>NUCLEOTIDE SEQUENCE [LARGE SCALE GENOMIC DNA]</scope>
    <source>
        <strain evidence="8 9">IPMA8</strain>
    </source>
</reference>
<evidence type="ECO:0000259" key="6">
    <source>
        <dbReference type="Pfam" id="PF01794"/>
    </source>
</evidence>